<keyword evidence="1" id="KW-1133">Transmembrane helix</keyword>
<evidence type="ECO:0000313" key="2">
    <source>
        <dbReference type="EMBL" id="ODQ48606.1"/>
    </source>
</evidence>
<evidence type="ECO:0000256" key="1">
    <source>
        <dbReference type="SAM" id="Phobius"/>
    </source>
</evidence>
<dbReference type="EMBL" id="KV454001">
    <property type="protein sequence ID" value="ODQ48606.1"/>
    <property type="molecule type" value="Genomic_DNA"/>
</dbReference>
<evidence type="ECO:0008006" key="4">
    <source>
        <dbReference type="Google" id="ProtNLM"/>
    </source>
</evidence>
<dbReference type="GO" id="GO:0015031">
    <property type="term" value="P:protein transport"/>
    <property type="evidence" value="ECO:0007669"/>
    <property type="project" value="EnsemblFungi"/>
</dbReference>
<feature type="transmembrane region" description="Helical" evidence="1">
    <location>
        <begin position="20"/>
        <end position="37"/>
    </location>
</feature>
<dbReference type="Proteomes" id="UP000094455">
    <property type="component" value="Unassembled WGS sequence"/>
</dbReference>
<keyword evidence="3" id="KW-1185">Reference proteome</keyword>
<evidence type="ECO:0000313" key="3">
    <source>
        <dbReference type="Proteomes" id="UP000094455"/>
    </source>
</evidence>
<dbReference type="PANTHER" id="PTHR28199">
    <property type="entry name" value="PROCESSING OF GAS1 AND ALP PROTEIN 2"/>
    <property type="match status" value="1"/>
</dbReference>
<name>A0A1E3NR99_9ASCO</name>
<dbReference type="PANTHER" id="PTHR28199:SF1">
    <property type="entry name" value="PROCESSING OF GAS1 AND ALP PROTEIN 2"/>
    <property type="match status" value="1"/>
</dbReference>
<organism evidence="2 3">
    <name type="scientific">Pichia membranifaciens NRRL Y-2026</name>
    <dbReference type="NCBI Taxonomy" id="763406"/>
    <lineage>
        <taxon>Eukaryota</taxon>
        <taxon>Fungi</taxon>
        <taxon>Dikarya</taxon>
        <taxon>Ascomycota</taxon>
        <taxon>Saccharomycotina</taxon>
        <taxon>Pichiomycetes</taxon>
        <taxon>Pichiales</taxon>
        <taxon>Pichiaceae</taxon>
        <taxon>Pichia</taxon>
    </lineage>
</organism>
<accession>A0A1E3NR99</accession>
<protein>
    <recommendedName>
        <fullName evidence="4">Processing of GAS1 and ALP protein 2</fullName>
    </recommendedName>
</protein>
<dbReference type="Pfam" id="PF07543">
    <property type="entry name" value="PGA2"/>
    <property type="match status" value="1"/>
</dbReference>
<dbReference type="InterPro" id="IPR011431">
    <property type="entry name" value="Trafficking_Pga2"/>
</dbReference>
<dbReference type="OrthoDB" id="4227028at2759"/>
<dbReference type="STRING" id="763406.A0A1E3NR99"/>
<proteinExistence type="predicted"/>
<gene>
    <name evidence="2" type="ORF">PICMEDRAFT_9138</name>
</gene>
<sequence>MDSVTQILERVQNRVFGDFDVYQLIRLVIIIGGYVFLRMRVSDYLKQQQLKTKVEQDRDLKAQKLIDDPTGEVAEAEAEALFPNNEGISRSEKGWGWGKSTRRKVKKQQAIFEKEIEKAAVDAQRKLETGYDSDEEIKELLQE</sequence>
<reference evidence="2 3" key="1">
    <citation type="journal article" date="2016" name="Proc. Natl. Acad. Sci. U.S.A.">
        <title>Comparative genomics of biotechnologically important yeasts.</title>
        <authorList>
            <person name="Riley R."/>
            <person name="Haridas S."/>
            <person name="Wolfe K.H."/>
            <person name="Lopes M.R."/>
            <person name="Hittinger C.T."/>
            <person name="Goeker M."/>
            <person name="Salamov A.A."/>
            <person name="Wisecaver J.H."/>
            <person name="Long T.M."/>
            <person name="Calvey C.H."/>
            <person name="Aerts A.L."/>
            <person name="Barry K.W."/>
            <person name="Choi C."/>
            <person name="Clum A."/>
            <person name="Coughlan A.Y."/>
            <person name="Deshpande S."/>
            <person name="Douglass A.P."/>
            <person name="Hanson S.J."/>
            <person name="Klenk H.-P."/>
            <person name="LaButti K.M."/>
            <person name="Lapidus A."/>
            <person name="Lindquist E.A."/>
            <person name="Lipzen A.M."/>
            <person name="Meier-Kolthoff J.P."/>
            <person name="Ohm R.A."/>
            <person name="Otillar R.P."/>
            <person name="Pangilinan J.L."/>
            <person name="Peng Y."/>
            <person name="Rokas A."/>
            <person name="Rosa C.A."/>
            <person name="Scheuner C."/>
            <person name="Sibirny A.A."/>
            <person name="Slot J.C."/>
            <person name="Stielow J.B."/>
            <person name="Sun H."/>
            <person name="Kurtzman C.P."/>
            <person name="Blackwell M."/>
            <person name="Grigoriev I.V."/>
            <person name="Jeffries T.W."/>
        </authorList>
    </citation>
    <scope>NUCLEOTIDE SEQUENCE [LARGE SCALE GENOMIC DNA]</scope>
    <source>
        <strain evidence="2 3">NRRL Y-2026</strain>
    </source>
</reference>
<dbReference type="GeneID" id="30181755"/>
<dbReference type="AlphaFoldDB" id="A0A1E3NR99"/>
<keyword evidence="1" id="KW-0812">Transmembrane</keyword>
<keyword evidence="1" id="KW-0472">Membrane</keyword>
<dbReference type="RefSeq" id="XP_019019719.1">
    <property type="nucleotide sequence ID" value="XM_019165068.1"/>
</dbReference>